<dbReference type="GO" id="GO:0005524">
    <property type="term" value="F:ATP binding"/>
    <property type="evidence" value="ECO:0007669"/>
    <property type="project" value="UniProtKB-UniRule"/>
</dbReference>
<evidence type="ECO:0000256" key="3">
    <source>
        <dbReference type="ARBA" id="ARBA00005435"/>
    </source>
</evidence>
<feature type="region of interest" description="Disordered" evidence="25">
    <location>
        <begin position="925"/>
        <end position="946"/>
    </location>
</feature>
<evidence type="ECO:0000256" key="4">
    <source>
        <dbReference type="ARBA" id="ARBA00008874"/>
    </source>
</evidence>
<evidence type="ECO:0000256" key="18">
    <source>
        <dbReference type="ARBA" id="ARBA00022840"/>
    </source>
</evidence>
<evidence type="ECO:0000256" key="22">
    <source>
        <dbReference type="ARBA" id="ARBA00047899"/>
    </source>
</evidence>
<evidence type="ECO:0000256" key="12">
    <source>
        <dbReference type="ARBA" id="ARBA00022723"/>
    </source>
</evidence>
<feature type="domain" description="TNase-like" evidence="27">
    <location>
        <begin position="189"/>
        <end position="347"/>
    </location>
</feature>
<dbReference type="InterPro" id="IPR017441">
    <property type="entry name" value="Protein_kinase_ATP_BS"/>
</dbReference>
<accession>A0A9Q8SLW4</accession>
<evidence type="ECO:0000313" key="28">
    <source>
        <dbReference type="EMBL" id="UQC79771.1"/>
    </source>
</evidence>
<feature type="domain" description="Protein kinase" evidence="26">
    <location>
        <begin position="524"/>
        <end position="790"/>
    </location>
</feature>
<feature type="region of interest" description="Disordered" evidence="25">
    <location>
        <begin position="1334"/>
        <end position="1357"/>
    </location>
</feature>
<dbReference type="PROSITE" id="PS00108">
    <property type="entry name" value="PROTEIN_KINASE_ST"/>
    <property type="match status" value="1"/>
</dbReference>
<dbReference type="InterPro" id="IPR000719">
    <property type="entry name" value="Prot_kinase_dom"/>
</dbReference>
<evidence type="ECO:0000256" key="14">
    <source>
        <dbReference type="ARBA" id="ARBA00022759"/>
    </source>
</evidence>
<dbReference type="Proteomes" id="UP000830671">
    <property type="component" value="Chromosome 3"/>
</dbReference>
<keyword evidence="9" id="KW-0808">Transferase</keyword>
<keyword evidence="12" id="KW-0479">Metal-binding</keyword>
<evidence type="ECO:0000256" key="23">
    <source>
        <dbReference type="ARBA" id="ARBA00048679"/>
    </source>
</evidence>
<evidence type="ECO:0000256" key="17">
    <source>
        <dbReference type="ARBA" id="ARBA00022837"/>
    </source>
</evidence>
<dbReference type="KEGG" id="clup:CLUP02_05251"/>
<evidence type="ECO:0000256" key="11">
    <source>
        <dbReference type="ARBA" id="ARBA00022722"/>
    </source>
</evidence>
<keyword evidence="20" id="KW-0496">Mitochondrion</keyword>
<evidence type="ECO:0000256" key="7">
    <source>
        <dbReference type="ARBA" id="ARBA00014651"/>
    </source>
</evidence>
<protein>
    <recommendedName>
        <fullName evidence="6">Probable endonuclease LCL3</fullName>
        <ecNumber evidence="5">2.7.11.1</ecNumber>
    </recommendedName>
    <alternativeName>
        <fullName evidence="7">Probable endonuclease lcl3</fullName>
    </alternativeName>
</protein>
<dbReference type="GO" id="GO:0004674">
    <property type="term" value="F:protein serine/threonine kinase activity"/>
    <property type="evidence" value="ECO:0007669"/>
    <property type="project" value="UniProtKB-KW"/>
</dbReference>
<keyword evidence="11" id="KW-0540">Nuclease</keyword>
<evidence type="ECO:0000256" key="24">
    <source>
        <dbReference type="PROSITE-ProRule" id="PRU10141"/>
    </source>
</evidence>
<evidence type="ECO:0000256" key="15">
    <source>
        <dbReference type="ARBA" id="ARBA00022777"/>
    </source>
</evidence>
<keyword evidence="18 24" id="KW-0067">ATP-binding</keyword>
<evidence type="ECO:0000313" key="29">
    <source>
        <dbReference type="Proteomes" id="UP000830671"/>
    </source>
</evidence>
<dbReference type="SMART" id="SM00318">
    <property type="entry name" value="SNc"/>
    <property type="match status" value="1"/>
</dbReference>
<dbReference type="InterPro" id="IPR050629">
    <property type="entry name" value="STE20/SPS1-PAK"/>
</dbReference>
<keyword evidence="15" id="KW-0418">Kinase</keyword>
<keyword evidence="17" id="KW-0106">Calcium</keyword>
<dbReference type="EMBL" id="CP019475">
    <property type="protein sequence ID" value="UQC79771.1"/>
    <property type="molecule type" value="Genomic_DNA"/>
</dbReference>
<evidence type="ECO:0000256" key="1">
    <source>
        <dbReference type="ARBA" id="ARBA00004167"/>
    </source>
</evidence>
<evidence type="ECO:0000256" key="2">
    <source>
        <dbReference type="ARBA" id="ARBA00004173"/>
    </source>
</evidence>
<dbReference type="InterPro" id="IPR035437">
    <property type="entry name" value="SNase_OB-fold_sf"/>
</dbReference>
<feature type="compositionally biased region" description="Low complexity" evidence="25">
    <location>
        <begin position="104"/>
        <end position="121"/>
    </location>
</feature>
<feature type="binding site" evidence="24">
    <location>
        <position position="553"/>
    </location>
    <ligand>
        <name>ATP</name>
        <dbReference type="ChEBI" id="CHEBI:30616"/>
    </ligand>
</feature>
<reference evidence="28" key="1">
    <citation type="journal article" date="2021" name="Mol. Plant Microbe Interact.">
        <title>Complete Genome Sequence of the Plant-Pathogenic Fungus Colletotrichum lupini.</title>
        <authorList>
            <person name="Baroncelli R."/>
            <person name="Pensec F."/>
            <person name="Da Lio D."/>
            <person name="Boufleur T."/>
            <person name="Vicente I."/>
            <person name="Sarrocco S."/>
            <person name="Picot A."/>
            <person name="Baraldi E."/>
            <person name="Sukno S."/>
            <person name="Thon M."/>
            <person name="Le Floch G."/>
        </authorList>
    </citation>
    <scope>NUCLEOTIDE SEQUENCE</scope>
    <source>
        <strain evidence="28">IMI 504893</strain>
    </source>
</reference>
<comment type="similarity">
    <text evidence="3">Belongs to the LCL3 family.</text>
</comment>
<feature type="region of interest" description="Disordered" evidence="25">
    <location>
        <begin position="1187"/>
        <end position="1217"/>
    </location>
</feature>
<comment type="catalytic activity">
    <reaction evidence="23">
        <text>L-seryl-[protein] + ATP = O-phospho-L-seryl-[protein] + ADP + H(+)</text>
        <dbReference type="Rhea" id="RHEA:17989"/>
        <dbReference type="Rhea" id="RHEA-COMP:9863"/>
        <dbReference type="Rhea" id="RHEA-COMP:11604"/>
        <dbReference type="ChEBI" id="CHEBI:15378"/>
        <dbReference type="ChEBI" id="CHEBI:29999"/>
        <dbReference type="ChEBI" id="CHEBI:30616"/>
        <dbReference type="ChEBI" id="CHEBI:83421"/>
        <dbReference type="ChEBI" id="CHEBI:456216"/>
        <dbReference type="EC" id="2.7.11.1"/>
    </reaction>
</comment>
<dbReference type="PROSITE" id="PS50011">
    <property type="entry name" value="PROTEIN_KINASE_DOM"/>
    <property type="match status" value="1"/>
</dbReference>
<comment type="subcellular location">
    <subcellularLocation>
        <location evidence="1">Membrane</location>
        <topology evidence="1">Single-pass membrane protein</topology>
    </subcellularLocation>
    <subcellularLocation>
        <location evidence="2">Mitochondrion</location>
    </subcellularLocation>
</comment>
<dbReference type="InterPro" id="IPR008271">
    <property type="entry name" value="Ser/Thr_kinase_AS"/>
</dbReference>
<dbReference type="SMART" id="SM00220">
    <property type="entry name" value="S_TKc"/>
    <property type="match status" value="1"/>
</dbReference>
<dbReference type="InterPro" id="IPR016071">
    <property type="entry name" value="Staphylococal_nuclease_OB-fold"/>
</dbReference>
<evidence type="ECO:0000256" key="19">
    <source>
        <dbReference type="ARBA" id="ARBA00022989"/>
    </source>
</evidence>
<evidence type="ECO:0000256" key="9">
    <source>
        <dbReference type="ARBA" id="ARBA00022679"/>
    </source>
</evidence>
<dbReference type="GO" id="GO:0016020">
    <property type="term" value="C:membrane"/>
    <property type="evidence" value="ECO:0007669"/>
    <property type="project" value="UniProtKB-SubCell"/>
</dbReference>
<keyword evidence="13 24" id="KW-0547">Nucleotide-binding</keyword>
<dbReference type="GO" id="GO:0046872">
    <property type="term" value="F:metal ion binding"/>
    <property type="evidence" value="ECO:0007669"/>
    <property type="project" value="UniProtKB-KW"/>
</dbReference>
<evidence type="ECO:0000256" key="10">
    <source>
        <dbReference type="ARBA" id="ARBA00022692"/>
    </source>
</evidence>
<evidence type="ECO:0000256" key="25">
    <source>
        <dbReference type="SAM" id="MobiDB-lite"/>
    </source>
</evidence>
<evidence type="ECO:0000256" key="20">
    <source>
        <dbReference type="ARBA" id="ARBA00023128"/>
    </source>
</evidence>
<evidence type="ECO:0000256" key="13">
    <source>
        <dbReference type="ARBA" id="ARBA00022741"/>
    </source>
</evidence>
<dbReference type="PROSITE" id="PS00107">
    <property type="entry name" value="PROTEIN_KINASE_ATP"/>
    <property type="match status" value="1"/>
</dbReference>
<comment type="similarity">
    <text evidence="4">Belongs to the protein kinase superfamily. STE Ser/Thr protein kinase family. STE20 subfamily.</text>
</comment>
<dbReference type="GeneID" id="73339269"/>
<dbReference type="PROSITE" id="PS50830">
    <property type="entry name" value="TNASE_3"/>
    <property type="match status" value="1"/>
</dbReference>
<dbReference type="SUPFAM" id="SSF56112">
    <property type="entry name" value="Protein kinase-like (PK-like)"/>
    <property type="match status" value="1"/>
</dbReference>
<gene>
    <name evidence="28" type="ORF">CLUP02_05251</name>
</gene>
<dbReference type="FunFam" id="2.40.50.90:FF:000029">
    <property type="entry name" value="Probable endonuclease lcl3"/>
    <property type="match status" value="1"/>
</dbReference>
<evidence type="ECO:0000259" key="27">
    <source>
        <dbReference type="PROSITE" id="PS50830"/>
    </source>
</evidence>
<dbReference type="Pfam" id="PF00565">
    <property type="entry name" value="SNase"/>
    <property type="match status" value="1"/>
</dbReference>
<dbReference type="GO" id="GO:0016787">
    <property type="term" value="F:hydrolase activity"/>
    <property type="evidence" value="ECO:0007669"/>
    <property type="project" value="UniProtKB-KW"/>
</dbReference>
<keyword evidence="29" id="KW-1185">Reference proteome</keyword>
<keyword evidence="14" id="KW-0255">Endonuclease</keyword>
<keyword evidence="8" id="KW-0723">Serine/threonine-protein kinase</keyword>
<dbReference type="SUPFAM" id="SSF50199">
    <property type="entry name" value="Staphylococcal nuclease"/>
    <property type="match status" value="1"/>
</dbReference>
<evidence type="ECO:0000256" key="6">
    <source>
        <dbReference type="ARBA" id="ARBA00013404"/>
    </source>
</evidence>
<proteinExistence type="inferred from homology"/>
<dbReference type="Gene3D" id="1.10.510.10">
    <property type="entry name" value="Transferase(Phosphotransferase) domain 1"/>
    <property type="match status" value="1"/>
</dbReference>
<evidence type="ECO:0000259" key="26">
    <source>
        <dbReference type="PROSITE" id="PS50011"/>
    </source>
</evidence>
<evidence type="ECO:0000256" key="16">
    <source>
        <dbReference type="ARBA" id="ARBA00022801"/>
    </source>
</evidence>
<evidence type="ECO:0000256" key="21">
    <source>
        <dbReference type="ARBA" id="ARBA00023136"/>
    </source>
</evidence>
<keyword evidence="16" id="KW-0378">Hydrolase</keyword>
<dbReference type="PANTHER" id="PTHR48012">
    <property type="entry name" value="STERILE20-LIKE KINASE, ISOFORM B-RELATED"/>
    <property type="match status" value="1"/>
</dbReference>
<feature type="region of interest" description="Disordered" evidence="25">
    <location>
        <begin position="1268"/>
        <end position="1310"/>
    </location>
</feature>
<organism evidence="28 29">
    <name type="scientific">Colletotrichum lupini</name>
    <dbReference type="NCBI Taxonomy" id="145971"/>
    <lineage>
        <taxon>Eukaryota</taxon>
        <taxon>Fungi</taxon>
        <taxon>Dikarya</taxon>
        <taxon>Ascomycota</taxon>
        <taxon>Pezizomycotina</taxon>
        <taxon>Sordariomycetes</taxon>
        <taxon>Hypocreomycetidae</taxon>
        <taxon>Glomerellales</taxon>
        <taxon>Glomerellaceae</taxon>
        <taxon>Colletotrichum</taxon>
        <taxon>Colletotrichum acutatum species complex</taxon>
    </lineage>
</organism>
<evidence type="ECO:0000256" key="8">
    <source>
        <dbReference type="ARBA" id="ARBA00022527"/>
    </source>
</evidence>
<name>A0A9Q8SLW4_9PEZI</name>
<sequence>MAKGRLGWIEGIRLRKCVVWPSCPESSNASIQNGPALIGSAEHGFAAALGGAQQCLGYISSCSQYQTSILGVNDVSIKILPHFGLSFIDTRSVYFSPPVNESSKMPWPFSSSSSGKPSTPSKSEDDARVLPTSWNDLLPQPAPPLQAAREWAPVFLTSVASLAAFMFYQTRLRRFPTTNHIQPELFRKRTLLGRVTSVGDGDNFHLFHTPGGRLAGWDWLRKVPNTRAALKGKTIPIRMAGIDAPEGAHFGRPGQPGAAEALQWLRVYIQNKRVWARIHRRDQYERVVATVYVRPFLFKKDVGLEMLRLGLATTYEAKTGVEWGGAEKAYKAAEARAKSKKLGIWNGKASDFESPRAYKTRTNETEVKPEGKVEGKIGAKKTGWLSGWFKYLTRRYRLALFERTMNPPAVIEMVISIHRFYLPLSPCSQPHPLCLTRTWTYQIAGTDLFPFDRCLIAIFVFIDLRKRHAAFQAVLNGHNSPKMSLQVRGPDFSVTKQKALEDAKKMQAAVDDEVAKAGQDKPPYLLNELIGKGSFGRVYKATDINTSMLVAVKIIDIEESDTVNPKLADTFKEFLAEVNALKLLSDSGARNINHVIDALPVGQSMWMITEYCAGGSVATLMKPTAPGGLQEKWIIPILREVSEAVFWVHRQGIIHRDIKCANVLVTEAGGVQLCDFGVAGVIETKFDKRSTFIGTPHWMAPELFDQSTSYGTEVDIWAFGSMVFEIASGLPPNVMAGVDVYQLGNYIKAHTPRLEGDQYSDRLKHLVAYCLEEDPTKRPTIEEVQNHPYIANSAQEYPAASLALLVRGFKLWESQGGSRKSLFAPGGAQGMSGMDESDFSSTAMANDEWNFSTTMAFDQQVFQNTDAQAVYDVYGSNVEFDPMLLDDMSRSKPKSRRRPPPQQLAAMKAPLEKVFDPNTISNYEDNSRAYYGRPIPPPTSDLPLRDDSLQSTAVRESLIDLDASLHGGDLSNFVDMNTIRAGAPRVSVDYHMGDEPDFSKAPSSDPADLNPNRRTQDWKFPSMAPPASANPELSRFPFNEDRPFQEDRPSWDDRSGPSSASRPQMFHHQTDPVPAPNYGGDLMVPRPGSQMNNRESTGSLIDLDELMVPPPSNQNNRVSTGSLIDLDMGLADPMPELTRPSTANSDVASVSGSEMGMANPFDLERHASLYVPTSNREPSIYVPVSNREPSLYVPSSNREPSIYVSDDSDFSSRAPKDDDRLSLVDLNLAEPGATVRPNGQGGLRLNTHRSFNSVNSADYSDPEYLTPQQAAQPALPPGIPRSVGNRDSGTIPLPPPPAPPSVEVMQGSASADAVKEELRRMAMSLGEHLSHANQYLSTLPVRKGGRQDLQDLMGEST</sequence>
<keyword evidence="10" id="KW-0812">Transmembrane</keyword>
<keyword evidence="19" id="KW-1133">Transmembrane helix</keyword>
<dbReference type="GO" id="GO:0004519">
    <property type="term" value="F:endonuclease activity"/>
    <property type="evidence" value="ECO:0007669"/>
    <property type="project" value="UniProtKB-KW"/>
</dbReference>
<dbReference type="InterPro" id="IPR011009">
    <property type="entry name" value="Kinase-like_dom_sf"/>
</dbReference>
<keyword evidence="21" id="KW-0472">Membrane</keyword>
<comment type="catalytic activity">
    <reaction evidence="22">
        <text>L-threonyl-[protein] + ATP = O-phospho-L-threonyl-[protein] + ADP + H(+)</text>
        <dbReference type="Rhea" id="RHEA:46608"/>
        <dbReference type="Rhea" id="RHEA-COMP:11060"/>
        <dbReference type="Rhea" id="RHEA-COMP:11605"/>
        <dbReference type="ChEBI" id="CHEBI:15378"/>
        <dbReference type="ChEBI" id="CHEBI:30013"/>
        <dbReference type="ChEBI" id="CHEBI:30616"/>
        <dbReference type="ChEBI" id="CHEBI:61977"/>
        <dbReference type="ChEBI" id="CHEBI:456216"/>
        <dbReference type="EC" id="2.7.11.1"/>
    </reaction>
</comment>
<dbReference type="Gene3D" id="2.40.50.90">
    <property type="match status" value="1"/>
</dbReference>
<dbReference type="FunFam" id="1.10.510.10:FF:000670">
    <property type="entry name" value="Serine/threonin protein kinase, putative"/>
    <property type="match status" value="1"/>
</dbReference>
<dbReference type="EC" id="2.7.11.1" evidence="5"/>
<evidence type="ECO:0000256" key="5">
    <source>
        <dbReference type="ARBA" id="ARBA00012513"/>
    </source>
</evidence>
<feature type="compositionally biased region" description="Basic and acidic residues" evidence="25">
    <location>
        <begin position="1038"/>
        <end position="1055"/>
    </location>
</feature>
<dbReference type="GO" id="GO:0005739">
    <property type="term" value="C:mitochondrion"/>
    <property type="evidence" value="ECO:0007669"/>
    <property type="project" value="UniProtKB-SubCell"/>
</dbReference>
<feature type="region of interest" description="Disordered" evidence="25">
    <location>
        <begin position="988"/>
        <end position="1079"/>
    </location>
</feature>
<dbReference type="Pfam" id="PF00069">
    <property type="entry name" value="Pkinase"/>
    <property type="match status" value="1"/>
</dbReference>
<dbReference type="PANTHER" id="PTHR48012:SF10">
    <property type="entry name" value="FI20177P1"/>
    <property type="match status" value="1"/>
</dbReference>
<dbReference type="RefSeq" id="XP_049141402.1">
    <property type="nucleotide sequence ID" value="XM_049284259.1"/>
</dbReference>
<feature type="region of interest" description="Disordered" evidence="25">
    <location>
        <begin position="104"/>
        <end position="127"/>
    </location>
</feature>